<comment type="catalytic activity">
    <reaction evidence="8">
        <text>DNA(n) + a 2'-deoxyribonucleoside 5'-triphosphate = DNA(n+1) + diphosphate</text>
        <dbReference type="Rhea" id="RHEA:22508"/>
        <dbReference type="Rhea" id="RHEA-COMP:17339"/>
        <dbReference type="Rhea" id="RHEA-COMP:17340"/>
        <dbReference type="ChEBI" id="CHEBI:33019"/>
        <dbReference type="ChEBI" id="CHEBI:61560"/>
        <dbReference type="ChEBI" id="CHEBI:173112"/>
        <dbReference type="EC" id="2.7.7.7"/>
    </reaction>
</comment>
<keyword evidence="7" id="KW-0239">DNA-directed DNA polymerase</keyword>
<evidence type="ECO:0000313" key="11">
    <source>
        <dbReference type="Proteomes" id="UP000231567"/>
    </source>
</evidence>
<dbReference type="EC" id="2.7.7.7" evidence="2"/>
<dbReference type="Gene3D" id="3.20.20.140">
    <property type="entry name" value="Metal-dependent hydrolases"/>
    <property type="match status" value="1"/>
</dbReference>
<dbReference type="InterPro" id="IPR004013">
    <property type="entry name" value="PHP_dom"/>
</dbReference>
<keyword evidence="6" id="KW-0235">DNA replication</keyword>
<evidence type="ECO:0000256" key="8">
    <source>
        <dbReference type="ARBA" id="ARBA00049244"/>
    </source>
</evidence>
<dbReference type="Gene3D" id="1.10.150.870">
    <property type="match status" value="1"/>
</dbReference>
<dbReference type="Pfam" id="PF01336">
    <property type="entry name" value="tRNA_anti-codon"/>
    <property type="match status" value="1"/>
</dbReference>
<dbReference type="GO" id="GO:0003676">
    <property type="term" value="F:nucleic acid binding"/>
    <property type="evidence" value="ECO:0007669"/>
    <property type="project" value="InterPro"/>
</dbReference>
<dbReference type="InterPro" id="IPR003141">
    <property type="entry name" value="Pol/His_phosphatase_N"/>
</dbReference>
<dbReference type="EMBL" id="PCRM01000031">
    <property type="protein sequence ID" value="PIP21597.1"/>
    <property type="molecule type" value="Genomic_DNA"/>
</dbReference>
<evidence type="ECO:0000256" key="4">
    <source>
        <dbReference type="ARBA" id="ARBA00022679"/>
    </source>
</evidence>
<dbReference type="NCBIfam" id="NF004226">
    <property type="entry name" value="PRK05673.1"/>
    <property type="match status" value="1"/>
</dbReference>
<keyword evidence="4" id="KW-0808">Transferase</keyword>
<dbReference type="Proteomes" id="UP000231567">
    <property type="component" value="Unassembled WGS sequence"/>
</dbReference>
<dbReference type="AlphaFoldDB" id="A0A2G9YQS5"/>
<dbReference type="InterPro" id="IPR029460">
    <property type="entry name" value="DNAPol_HHH"/>
</dbReference>
<proteinExistence type="predicted"/>
<dbReference type="PANTHER" id="PTHR32294">
    <property type="entry name" value="DNA POLYMERASE III SUBUNIT ALPHA"/>
    <property type="match status" value="1"/>
</dbReference>
<dbReference type="Gene3D" id="2.40.50.140">
    <property type="entry name" value="Nucleic acid-binding proteins"/>
    <property type="match status" value="1"/>
</dbReference>
<accession>A0A2G9YQS5</accession>
<evidence type="ECO:0000256" key="1">
    <source>
        <dbReference type="ARBA" id="ARBA00004496"/>
    </source>
</evidence>
<dbReference type="GO" id="GO:0006260">
    <property type="term" value="P:DNA replication"/>
    <property type="evidence" value="ECO:0007669"/>
    <property type="project" value="UniProtKB-KW"/>
</dbReference>
<dbReference type="Pfam" id="PF07733">
    <property type="entry name" value="DNA_pol3_alpha"/>
    <property type="match status" value="1"/>
</dbReference>
<keyword evidence="5" id="KW-0548">Nucleotidyltransferase</keyword>
<dbReference type="SMART" id="SM00481">
    <property type="entry name" value="POLIIIAc"/>
    <property type="match status" value="1"/>
</dbReference>
<dbReference type="CDD" id="cd04485">
    <property type="entry name" value="DnaE_OBF"/>
    <property type="match status" value="1"/>
</dbReference>
<evidence type="ECO:0000256" key="3">
    <source>
        <dbReference type="ARBA" id="ARBA00019114"/>
    </source>
</evidence>
<evidence type="ECO:0000259" key="9">
    <source>
        <dbReference type="SMART" id="SM00481"/>
    </source>
</evidence>
<dbReference type="GO" id="GO:0008408">
    <property type="term" value="F:3'-5' exonuclease activity"/>
    <property type="evidence" value="ECO:0007669"/>
    <property type="project" value="InterPro"/>
</dbReference>
<dbReference type="NCBIfam" id="NF005298">
    <property type="entry name" value="PRK06826.1"/>
    <property type="match status" value="1"/>
</dbReference>
<dbReference type="GO" id="GO:0005737">
    <property type="term" value="C:cytoplasm"/>
    <property type="evidence" value="ECO:0007669"/>
    <property type="project" value="UniProtKB-SubCell"/>
</dbReference>
<evidence type="ECO:0000313" key="10">
    <source>
        <dbReference type="EMBL" id="PIP21597.1"/>
    </source>
</evidence>
<evidence type="ECO:0000256" key="2">
    <source>
        <dbReference type="ARBA" id="ARBA00012417"/>
    </source>
</evidence>
<dbReference type="InterPro" id="IPR011708">
    <property type="entry name" value="DNA_pol3_alpha_NTPase_dom"/>
</dbReference>
<dbReference type="CDD" id="cd12113">
    <property type="entry name" value="PHP_PolIIIA_DnaE3"/>
    <property type="match status" value="1"/>
</dbReference>
<evidence type="ECO:0000256" key="7">
    <source>
        <dbReference type="ARBA" id="ARBA00022932"/>
    </source>
</evidence>
<protein>
    <recommendedName>
        <fullName evidence="3">DNA polymerase III subunit alpha</fullName>
        <ecNumber evidence="2">2.7.7.7</ecNumber>
    </recommendedName>
</protein>
<dbReference type="NCBIfam" id="TIGR00594">
    <property type="entry name" value="polc"/>
    <property type="match status" value="1"/>
</dbReference>
<reference evidence="10 11" key="1">
    <citation type="submission" date="2017-09" db="EMBL/GenBank/DDBJ databases">
        <title>Depth-based differentiation of microbial function through sediment-hosted aquifers and enrichment of novel symbionts in the deep terrestrial subsurface.</title>
        <authorList>
            <person name="Probst A.J."/>
            <person name="Ladd B."/>
            <person name="Jarett J.K."/>
            <person name="Geller-Mcgrath D.E."/>
            <person name="Sieber C.M."/>
            <person name="Emerson J.B."/>
            <person name="Anantharaman K."/>
            <person name="Thomas B.C."/>
            <person name="Malmstrom R."/>
            <person name="Stieglmeier M."/>
            <person name="Klingl A."/>
            <person name="Woyke T."/>
            <person name="Ryan C.M."/>
            <person name="Banfield J.F."/>
        </authorList>
    </citation>
    <scope>NUCLEOTIDE SEQUENCE [LARGE SCALE GENOMIC DNA]</scope>
    <source>
        <strain evidence="10">CG23_combo_of_CG06-09_8_20_14_all_40_13</strain>
    </source>
</reference>
<dbReference type="InterPro" id="IPR012340">
    <property type="entry name" value="NA-bd_OB-fold"/>
</dbReference>
<dbReference type="GO" id="GO:0003887">
    <property type="term" value="F:DNA-directed DNA polymerase activity"/>
    <property type="evidence" value="ECO:0007669"/>
    <property type="project" value="UniProtKB-KW"/>
</dbReference>
<dbReference type="Pfam" id="PF14579">
    <property type="entry name" value="HHH_6"/>
    <property type="match status" value="1"/>
</dbReference>
<dbReference type="InterPro" id="IPR040982">
    <property type="entry name" value="DNA_pol3_finger"/>
</dbReference>
<name>A0A2G9YQS5_9BACT</name>
<dbReference type="Gene3D" id="1.10.10.1600">
    <property type="entry name" value="Bacterial DNA polymerase III alpha subunit, thumb domain"/>
    <property type="match status" value="1"/>
</dbReference>
<organism evidence="10 11">
    <name type="scientific">Candidatus Nealsonbacteria bacterium CG23_combo_of_CG06-09_8_20_14_all_40_13</name>
    <dbReference type="NCBI Taxonomy" id="1974724"/>
    <lineage>
        <taxon>Bacteria</taxon>
        <taxon>Candidatus Nealsoniibacteriota</taxon>
    </lineage>
</organism>
<feature type="domain" description="Polymerase/histidinol phosphatase N-terminal" evidence="9">
    <location>
        <begin position="5"/>
        <end position="72"/>
    </location>
</feature>
<dbReference type="InterPro" id="IPR004365">
    <property type="entry name" value="NA-bd_OB_tRNA"/>
</dbReference>
<dbReference type="SUPFAM" id="SSF89550">
    <property type="entry name" value="PHP domain-like"/>
    <property type="match status" value="1"/>
</dbReference>
<dbReference type="InterPro" id="IPR016195">
    <property type="entry name" value="Pol/histidinol_Pase-like"/>
</dbReference>
<dbReference type="Pfam" id="PF02811">
    <property type="entry name" value="PHP"/>
    <property type="match status" value="1"/>
</dbReference>
<dbReference type="InterPro" id="IPR041931">
    <property type="entry name" value="DNA_pol3_alpha_thumb_dom"/>
</dbReference>
<evidence type="ECO:0000256" key="6">
    <source>
        <dbReference type="ARBA" id="ARBA00022705"/>
    </source>
</evidence>
<evidence type="ECO:0000256" key="5">
    <source>
        <dbReference type="ARBA" id="ARBA00022695"/>
    </source>
</evidence>
<dbReference type="PANTHER" id="PTHR32294:SF0">
    <property type="entry name" value="DNA POLYMERASE III SUBUNIT ALPHA"/>
    <property type="match status" value="1"/>
</dbReference>
<sequence length="1144" mass="127792">MAEFVHLHTHSHYSLLDGLGKIEHLITRAKKLEMSALALTDHGAMYGIIEFYQKAKAEDIKPILGVETYLAPRKLTDKTAKLDTYPSHLVLLAKDNQGYQNLIQLVTIAHLQGYYYKPRIDKETLKKYSHGLIGLSACLQGEVTRLAAAGNLEKTKKVIKEYQEIFGPENFYLELQKHKEFAQQEKANQNLIKIAQEIGAPLVATNDIHYVDESDKEVHEVLLAVQTGKNIDDEQRLTLKQFNLSMLSEEQMRQNFKDVPEALENTAKIAERCNVELELGKVIMPTFELPKGENPKSYLEKKVYVGSEKIYGKEDEQTKQEAKNRLQYELEVIEKTGFADYFLIVADFVNFAKEHGIGVGPGRGSAAGSIVSYCLNITDVDPLKYGLLFERFLNPDRIAPPDIDMDFADDRRGEVIDYISKKYGQDHIAQIITFGTMASRGSVRDAGRALGMSYGDVDKIAKLIPFGMTLEQSLESVNELFDIYSNDARVKKLINIAQKLEGVVHHASTHAAGIVLSKEPLIKYTPLQYGVRGENEIITQYSMYDIEAVGLVKMDLLGLANLTIIKHALDSIAKNKKINIALKNLPFDDEKTYQLLSAGETTGVFQLESDGMKRYLKQLKPNKFSDIVAMTALYRPGPIQFIPDFIAGHQGKKIPTYIHPKLEPILKETYGIVVYQEQILQIARDIAGFSLGEADILRKAIGKKQKKLLMKMEKKFIDGAIANNVVKKIAEKIFQFIEPFASYGFNKSHAVCYAFIAYQTAYLKAHFPSEFMAALLVNEQNDLEKLAIAIAECEAVGIKVLPPDINHSFANFDIVKGGKDIRFGLAAIKNVGRPVAEAIAAEREKNGLYKSLEEFVLRATKTVINKKSLESLAKAGALDNFAERNLILANVEAILKIAGGQGDAESQLGLFEKKAVGAKKLELTPVEPALKKQRLAWERAFLGVYLSEHPLKDFKEIIAQKATQISHLFSHMSGQKITVGGVVVEVMKIATKSGEPMAFAQIEDESGKIEAIVFPKVLQQNESLWRVDKIVLVEGEMQSKEGKLKILVRKAIDLEDLNGENYSPSSPKKKILQINLPSHADKKLMLKIKEVLNLYPGETPVFLYIYKNGDKLIATKTKVEPSSDIIASLEEVLGENCAKIKEVV</sequence>
<comment type="caution">
    <text evidence="10">The sequence shown here is derived from an EMBL/GenBank/DDBJ whole genome shotgun (WGS) entry which is preliminary data.</text>
</comment>
<comment type="subcellular location">
    <subcellularLocation>
        <location evidence="1">Cytoplasm</location>
    </subcellularLocation>
</comment>
<gene>
    <name evidence="10" type="ORF">COX39_02105</name>
</gene>
<dbReference type="InterPro" id="IPR004805">
    <property type="entry name" value="DnaE2/DnaE/PolC"/>
</dbReference>
<dbReference type="Pfam" id="PF17657">
    <property type="entry name" value="DNA_pol3_finger"/>
    <property type="match status" value="1"/>
</dbReference>